<dbReference type="InterPro" id="IPR043128">
    <property type="entry name" value="Rev_trsase/Diguanyl_cyclase"/>
</dbReference>
<evidence type="ECO:0000259" key="2">
    <source>
        <dbReference type="Pfam" id="PF17919"/>
    </source>
</evidence>
<dbReference type="PANTHER" id="PTHR34072">
    <property type="entry name" value="ENZYMATIC POLYPROTEIN-RELATED"/>
    <property type="match status" value="1"/>
</dbReference>
<dbReference type="InterPro" id="IPR041577">
    <property type="entry name" value="RT_RNaseH_2"/>
</dbReference>
<dbReference type="Proteomes" id="UP001529510">
    <property type="component" value="Unassembled WGS sequence"/>
</dbReference>
<protein>
    <recommendedName>
        <fullName evidence="2">Reverse transcriptase/retrotransposon-derived protein RNase H-like domain-containing protein</fullName>
    </recommendedName>
</protein>
<dbReference type="EMBL" id="JAMKFB020000002">
    <property type="protein sequence ID" value="KAL0199890.1"/>
    <property type="molecule type" value="Genomic_DNA"/>
</dbReference>
<comment type="caution">
    <text evidence="3">The sequence shown here is derived from an EMBL/GenBank/DDBJ whole genome shotgun (WGS) entry which is preliminary data.</text>
</comment>
<feature type="non-terminal residue" evidence="3">
    <location>
        <position position="109"/>
    </location>
</feature>
<evidence type="ECO:0000256" key="1">
    <source>
        <dbReference type="SAM" id="MobiDB-lite"/>
    </source>
</evidence>
<feature type="non-terminal residue" evidence="3">
    <location>
        <position position="1"/>
    </location>
</feature>
<proteinExistence type="predicted"/>
<evidence type="ECO:0000313" key="4">
    <source>
        <dbReference type="Proteomes" id="UP001529510"/>
    </source>
</evidence>
<accession>A0ABD0RMY8</accession>
<dbReference type="AlphaFoldDB" id="A0ABD0RMY8"/>
<keyword evidence="4" id="KW-1185">Reference proteome</keyword>
<dbReference type="InterPro" id="IPR043502">
    <property type="entry name" value="DNA/RNA_pol_sf"/>
</dbReference>
<evidence type="ECO:0000313" key="3">
    <source>
        <dbReference type="EMBL" id="KAL0199890.1"/>
    </source>
</evidence>
<name>A0ABD0RMY8_CIRMR</name>
<dbReference type="SUPFAM" id="SSF56672">
    <property type="entry name" value="DNA/RNA polymerases"/>
    <property type="match status" value="1"/>
</dbReference>
<feature type="domain" description="Reverse transcriptase/retrotransposon-derived protein RNase H-like" evidence="2">
    <location>
        <begin position="48"/>
        <end position="105"/>
    </location>
</feature>
<reference evidence="3 4" key="1">
    <citation type="submission" date="2024-05" db="EMBL/GenBank/DDBJ databases">
        <title>Genome sequencing and assembly of Indian major carp, Cirrhinus mrigala (Hamilton, 1822).</title>
        <authorList>
            <person name="Mohindra V."/>
            <person name="Chowdhury L.M."/>
            <person name="Lal K."/>
            <person name="Jena J.K."/>
        </authorList>
    </citation>
    <scope>NUCLEOTIDE SEQUENCE [LARGE SCALE GENOMIC DNA]</scope>
    <source>
        <strain evidence="3">CM1030</strain>
        <tissue evidence="3">Blood</tissue>
    </source>
</reference>
<gene>
    <name evidence="3" type="ORF">M9458_003077</name>
</gene>
<organism evidence="3 4">
    <name type="scientific">Cirrhinus mrigala</name>
    <name type="common">Mrigala</name>
    <dbReference type="NCBI Taxonomy" id="683832"/>
    <lineage>
        <taxon>Eukaryota</taxon>
        <taxon>Metazoa</taxon>
        <taxon>Chordata</taxon>
        <taxon>Craniata</taxon>
        <taxon>Vertebrata</taxon>
        <taxon>Euteleostomi</taxon>
        <taxon>Actinopterygii</taxon>
        <taxon>Neopterygii</taxon>
        <taxon>Teleostei</taxon>
        <taxon>Ostariophysi</taxon>
        <taxon>Cypriniformes</taxon>
        <taxon>Cyprinidae</taxon>
        <taxon>Labeoninae</taxon>
        <taxon>Labeonini</taxon>
        <taxon>Cirrhinus</taxon>
    </lineage>
</organism>
<feature type="region of interest" description="Disordered" evidence="1">
    <location>
        <begin position="36"/>
        <end position="55"/>
    </location>
</feature>
<dbReference type="Gene3D" id="3.30.70.270">
    <property type="match status" value="1"/>
</dbReference>
<dbReference type="Pfam" id="PF17919">
    <property type="entry name" value="RT_RNaseH_2"/>
    <property type="match status" value="1"/>
</dbReference>
<sequence length="109" mass="12229">PETKTQVRAFLGLAGYYRCFIPNFFSLAAPLTDLGRDSPRRSSGHQEQTDASDTGLGAVLSQVQEGEEHPILYISRKPVPAERNYATVEIEALAIKWAVLELRYYWGEV</sequence>
<dbReference type="PANTHER" id="PTHR34072:SF52">
    <property type="entry name" value="RIBONUCLEASE H"/>
    <property type="match status" value="1"/>
</dbReference>